<dbReference type="PIRSF" id="PIRSF006324">
    <property type="entry name" value="LeuE"/>
    <property type="match status" value="1"/>
</dbReference>
<dbReference type="GeneID" id="300268627"/>
<feature type="transmembrane region" description="Helical" evidence="7">
    <location>
        <begin position="12"/>
        <end position="35"/>
    </location>
</feature>
<keyword evidence="5 7" id="KW-1133">Transmembrane helix</keyword>
<keyword evidence="3" id="KW-1003">Cell membrane</keyword>
<comment type="similarity">
    <text evidence="2">Belongs to the Rht family.</text>
</comment>
<dbReference type="AlphaFoldDB" id="A0A2X2DMJ6"/>
<feature type="transmembrane region" description="Helical" evidence="7">
    <location>
        <begin position="47"/>
        <end position="70"/>
    </location>
</feature>
<evidence type="ECO:0000313" key="9">
    <source>
        <dbReference type="EMBL" id="SPZ13345.1"/>
    </source>
</evidence>
<dbReference type="Pfam" id="PF01810">
    <property type="entry name" value="LysE"/>
    <property type="match status" value="1"/>
</dbReference>
<keyword evidence="4 7" id="KW-0812">Transmembrane</keyword>
<evidence type="ECO:0000256" key="3">
    <source>
        <dbReference type="ARBA" id="ARBA00022475"/>
    </source>
</evidence>
<feature type="transmembrane region" description="Helical" evidence="7">
    <location>
        <begin position="126"/>
        <end position="145"/>
    </location>
</feature>
<reference evidence="9 10" key="1">
    <citation type="submission" date="2018-06" db="EMBL/GenBank/DDBJ databases">
        <authorList>
            <consortium name="Pathogen Informatics"/>
            <person name="Doyle S."/>
        </authorList>
    </citation>
    <scope>NUCLEOTIDE SEQUENCE [LARGE SCALE GENOMIC DNA]</scope>
    <source>
        <strain evidence="9 10">NCTC11842</strain>
    </source>
</reference>
<evidence type="ECO:0000256" key="2">
    <source>
        <dbReference type="ARBA" id="ARBA00007928"/>
    </source>
</evidence>
<dbReference type="EMBL" id="JADMCD010000015">
    <property type="protein sequence ID" value="MBF8643277.1"/>
    <property type="molecule type" value="Genomic_DNA"/>
</dbReference>
<name>A0A2X2DMJ6_PSELU</name>
<organism evidence="9 10">
    <name type="scientific">Pseudomonas luteola</name>
    <dbReference type="NCBI Taxonomy" id="47886"/>
    <lineage>
        <taxon>Bacteria</taxon>
        <taxon>Pseudomonadati</taxon>
        <taxon>Pseudomonadota</taxon>
        <taxon>Gammaproteobacteria</taxon>
        <taxon>Pseudomonadales</taxon>
        <taxon>Pseudomonadaceae</taxon>
        <taxon>Pseudomonas</taxon>
    </lineage>
</organism>
<protein>
    <submittedName>
        <fullName evidence="8">Leucine efflux protein LeuE</fullName>
    </submittedName>
    <submittedName>
        <fullName evidence="9">Leucine export protein LeuE</fullName>
    </submittedName>
</protein>
<dbReference type="Proteomes" id="UP000626180">
    <property type="component" value="Unassembled WGS sequence"/>
</dbReference>
<comment type="subcellular location">
    <subcellularLocation>
        <location evidence="1">Cell membrane</location>
        <topology evidence="1">Multi-pass membrane protein</topology>
    </subcellularLocation>
</comment>
<proteinExistence type="inferred from homology"/>
<dbReference type="PANTHER" id="PTHR30086">
    <property type="entry name" value="ARGININE EXPORTER PROTEIN ARGO"/>
    <property type="match status" value="1"/>
</dbReference>
<dbReference type="InterPro" id="IPR001123">
    <property type="entry name" value="LeuE-type"/>
</dbReference>
<evidence type="ECO:0000313" key="8">
    <source>
        <dbReference type="EMBL" id="MBF8643277.1"/>
    </source>
</evidence>
<keyword evidence="6 7" id="KW-0472">Membrane</keyword>
<feature type="transmembrane region" description="Helical" evidence="7">
    <location>
        <begin position="194"/>
        <end position="214"/>
    </location>
</feature>
<sequence>MAWSELGITDLWTYIAGVIFVVLLPGPNSLFVLASSARRGVAAGYRAAFGVFFGDALLMTLSALGVASLLKAEPLFFMGLKYLGAAYLLYLGVGILRGAWRQWRYPLSPIEQQTQEEGIDKPFRKALLLSLSNPKAILFFVSFFIQFVDPGYAHPGLAFGVLGLILEVISAIYLSFLIFTGVRLAAWFRQRQRLAASANTGVGALFVGFGVKLATATLT</sequence>
<dbReference type="RefSeq" id="WP_010796798.1">
    <property type="nucleotide sequence ID" value="NZ_CP069262.1"/>
</dbReference>
<evidence type="ECO:0000256" key="1">
    <source>
        <dbReference type="ARBA" id="ARBA00004651"/>
    </source>
</evidence>
<dbReference type="PANTHER" id="PTHR30086:SF15">
    <property type="entry name" value="LEUCINE EFFLUX PROTEIN"/>
    <property type="match status" value="1"/>
</dbReference>
<gene>
    <name evidence="9" type="primary">leuE</name>
    <name evidence="8" type="ORF">IRZ65_21660</name>
    <name evidence="9" type="ORF">NCTC11842_05077</name>
</gene>
<evidence type="ECO:0000313" key="10">
    <source>
        <dbReference type="Proteomes" id="UP000250443"/>
    </source>
</evidence>
<dbReference type="NCBIfam" id="NF008201">
    <property type="entry name" value="PRK10958.1"/>
    <property type="match status" value="1"/>
</dbReference>
<evidence type="ECO:0000256" key="6">
    <source>
        <dbReference type="ARBA" id="ARBA00023136"/>
    </source>
</evidence>
<reference evidence="8 11" key="2">
    <citation type="submission" date="2020-10" db="EMBL/GenBank/DDBJ databases">
        <title>Genome sequences of Pseudomonas isolates.</title>
        <authorList>
            <person name="Wessels L."/>
            <person name="Reich F."/>
            <person name="Hammerl J."/>
        </authorList>
    </citation>
    <scope>NUCLEOTIDE SEQUENCE [LARGE SCALE GENOMIC DNA]</scope>
    <source>
        <strain evidence="8 11">20-MO00624-0</strain>
    </source>
</reference>
<accession>A0A2X2DMJ6</accession>
<dbReference type="GO" id="GO:0015820">
    <property type="term" value="P:L-leucine transport"/>
    <property type="evidence" value="ECO:0007669"/>
    <property type="project" value="TreeGrafter"/>
</dbReference>
<evidence type="ECO:0000256" key="5">
    <source>
        <dbReference type="ARBA" id="ARBA00022989"/>
    </source>
</evidence>
<dbReference type="GO" id="GO:0005886">
    <property type="term" value="C:plasma membrane"/>
    <property type="evidence" value="ECO:0007669"/>
    <property type="project" value="UniProtKB-SubCell"/>
</dbReference>
<feature type="transmembrane region" description="Helical" evidence="7">
    <location>
        <begin position="157"/>
        <end position="182"/>
    </location>
</feature>
<dbReference type="EMBL" id="UAUF01000014">
    <property type="protein sequence ID" value="SPZ13345.1"/>
    <property type="molecule type" value="Genomic_DNA"/>
</dbReference>
<dbReference type="Proteomes" id="UP000250443">
    <property type="component" value="Unassembled WGS sequence"/>
</dbReference>
<evidence type="ECO:0000256" key="7">
    <source>
        <dbReference type="SAM" id="Phobius"/>
    </source>
</evidence>
<evidence type="ECO:0000256" key="4">
    <source>
        <dbReference type="ARBA" id="ARBA00022692"/>
    </source>
</evidence>
<evidence type="ECO:0000313" key="11">
    <source>
        <dbReference type="Proteomes" id="UP000626180"/>
    </source>
</evidence>
<feature type="transmembrane region" description="Helical" evidence="7">
    <location>
        <begin position="82"/>
        <end position="100"/>
    </location>
</feature>
<keyword evidence="11" id="KW-1185">Reference proteome</keyword>
<dbReference type="GO" id="GO:0015190">
    <property type="term" value="F:L-leucine transmembrane transporter activity"/>
    <property type="evidence" value="ECO:0007669"/>
    <property type="project" value="TreeGrafter"/>
</dbReference>